<dbReference type="Pfam" id="PF05258">
    <property type="entry name" value="DciA"/>
    <property type="match status" value="1"/>
</dbReference>
<dbReference type="AlphaFoldDB" id="A0AAU9CMR8"/>
<sequence>MVAGKSPRPVRDWLRSAAGNRGLQGRLALHQRLLTALRQCLPSALRDHCLACVFGRDGTLILYTDSPAWATQLRYLQPRLLPALTAIAPVTRLRTRVLPPSPPPAMAAAQPRVPPPEIVAQLRQQVAWVADEGVRTSLLRLLETWCSEGGEG</sequence>
<name>A0AAU9CMR8_9GAMM</name>
<proteinExistence type="predicted"/>
<evidence type="ECO:0000313" key="1">
    <source>
        <dbReference type="EMBL" id="BCX80772.1"/>
    </source>
</evidence>
<evidence type="ECO:0000313" key="2">
    <source>
        <dbReference type="Proteomes" id="UP001321825"/>
    </source>
</evidence>
<protein>
    <recommendedName>
        <fullName evidence="3">DUF721 domain-containing protein</fullName>
    </recommendedName>
</protein>
<evidence type="ECO:0008006" key="3">
    <source>
        <dbReference type="Google" id="ProtNLM"/>
    </source>
</evidence>
<dbReference type="KEGG" id="mcau:MIT9_P0348"/>
<organism evidence="1 2">
    <name type="scientific">Methylomarinovum caldicuralii</name>
    <dbReference type="NCBI Taxonomy" id="438856"/>
    <lineage>
        <taxon>Bacteria</taxon>
        <taxon>Pseudomonadati</taxon>
        <taxon>Pseudomonadota</taxon>
        <taxon>Gammaproteobacteria</taxon>
        <taxon>Methylococcales</taxon>
        <taxon>Methylothermaceae</taxon>
        <taxon>Methylomarinovum</taxon>
    </lineage>
</organism>
<dbReference type="InterPro" id="IPR007922">
    <property type="entry name" value="DciA-like"/>
</dbReference>
<dbReference type="Proteomes" id="UP001321825">
    <property type="component" value="Chromosome"/>
</dbReference>
<accession>A0AAU9CMR8</accession>
<reference evidence="2" key="1">
    <citation type="journal article" date="2024" name="Int. J. Syst. Evol. Microbiol.">
        <title>Methylomarinovum tepidoasis sp. nov., a moderately thermophilic methanotroph of the family Methylothermaceae isolated from a deep-sea hydrothermal field.</title>
        <authorList>
            <person name="Hirayama H."/>
            <person name="Takaki Y."/>
            <person name="Abe M."/>
            <person name="Miyazaki M."/>
            <person name="Uematsu K."/>
            <person name="Matsui Y."/>
            <person name="Takai K."/>
        </authorList>
    </citation>
    <scope>NUCLEOTIDE SEQUENCE [LARGE SCALE GENOMIC DNA]</scope>
    <source>
        <strain evidence="2">IT-9</strain>
    </source>
</reference>
<gene>
    <name evidence="1" type="ORF">MIT9_P0348</name>
</gene>
<dbReference type="EMBL" id="AP024714">
    <property type="protein sequence ID" value="BCX80772.1"/>
    <property type="molecule type" value="Genomic_DNA"/>
</dbReference>
<keyword evidence="2" id="KW-1185">Reference proteome</keyword>